<protein>
    <submittedName>
        <fullName evidence="1">Cupin, RmlC-type</fullName>
    </submittedName>
</protein>
<accession>A0A834VXA2</accession>
<evidence type="ECO:0000313" key="1">
    <source>
        <dbReference type="EMBL" id="KAF7801393.1"/>
    </source>
</evidence>
<sequence length="223" mass="24509">MSNTTPARRVVYANNTDGPTISVDDNAFGTRPSFLASLLQFLHRPHQSLPFLAPVYAVDFDRSSEEDVVKANLVRLNGGIPSQIAKDERGWAFDPLSIAHANGISGGTSSCGWIEVGEIRAGKMRGNHRHHNCNQTFVIWGAATKFRVEKSNNNIEGEERNGYVEVIVARDEVGVGVSTSGKAHAFVNIDPFRSTFFITCQECNPPNINASTTTYDINVWKDL</sequence>
<dbReference type="PANTHER" id="PTHR37742">
    <property type="entry name" value="OS01G0810200 PROTEIN"/>
    <property type="match status" value="1"/>
</dbReference>
<dbReference type="AlphaFoldDB" id="A0A834VXA2"/>
<dbReference type="OrthoDB" id="2017432at2759"/>
<dbReference type="InterPro" id="IPR014710">
    <property type="entry name" value="RmlC-like_jellyroll"/>
</dbReference>
<evidence type="ECO:0000313" key="2">
    <source>
        <dbReference type="Proteomes" id="UP000634136"/>
    </source>
</evidence>
<dbReference type="Gene3D" id="2.60.120.10">
    <property type="entry name" value="Jelly Rolls"/>
    <property type="match status" value="1"/>
</dbReference>
<dbReference type="Proteomes" id="UP000634136">
    <property type="component" value="Unassembled WGS sequence"/>
</dbReference>
<dbReference type="PANTHER" id="PTHR37742:SF1">
    <property type="entry name" value="OS01G0810200 PROTEIN"/>
    <property type="match status" value="1"/>
</dbReference>
<proteinExistence type="predicted"/>
<keyword evidence="2" id="KW-1185">Reference proteome</keyword>
<comment type="caution">
    <text evidence="1">The sequence shown here is derived from an EMBL/GenBank/DDBJ whole genome shotgun (WGS) entry which is preliminary data.</text>
</comment>
<dbReference type="EMBL" id="JAAIUW010000013">
    <property type="protein sequence ID" value="KAF7801393.1"/>
    <property type="molecule type" value="Genomic_DNA"/>
</dbReference>
<name>A0A834VXA2_9FABA</name>
<dbReference type="GO" id="GO:0005768">
    <property type="term" value="C:endosome"/>
    <property type="evidence" value="ECO:0007669"/>
    <property type="project" value="TreeGrafter"/>
</dbReference>
<gene>
    <name evidence="1" type="ORF">G2W53_040504</name>
</gene>
<reference evidence="1" key="1">
    <citation type="submission" date="2020-09" db="EMBL/GenBank/DDBJ databases">
        <title>Genome-Enabled Discovery of Anthraquinone Biosynthesis in Senna tora.</title>
        <authorList>
            <person name="Kang S.-H."/>
            <person name="Pandey R.P."/>
            <person name="Lee C.-M."/>
            <person name="Sim J.-S."/>
            <person name="Jeong J.-T."/>
            <person name="Choi B.-S."/>
            <person name="Jung M."/>
            <person name="Ginzburg D."/>
            <person name="Zhao K."/>
            <person name="Won S.Y."/>
            <person name="Oh T.-J."/>
            <person name="Yu Y."/>
            <person name="Kim N.-H."/>
            <person name="Lee O.R."/>
            <person name="Lee T.-H."/>
            <person name="Bashyal P."/>
            <person name="Kim T.-S."/>
            <person name="Lee W.-H."/>
            <person name="Kawkins C."/>
            <person name="Kim C.-K."/>
            <person name="Kim J.S."/>
            <person name="Ahn B.O."/>
            <person name="Rhee S.Y."/>
            <person name="Sohng J.K."/>
        </authorList>
    </citation>
    <scope>NUCLEOTIDE SEQUENCE</scope>
    <source>
        <tissue evidence="1">Leaf</tissue>
    </source>
</reference>
<dbReference type="GO" id="GO:0005802">
    <property type="term" value="C:trans-Golgi network"/>
    <property type="evidence" value="ECO:0007669"/>
    <property type="project" value="TreeGrafter"/>
</dbReference>
<organism evidence="1 2">
    <name type="scientific">Senna tora</name>
    <dbReference type="NCBI Taxonomy" id="362788"/>
    <lineage>
        <taxon>Eukaryota</taxon>
        <taxon>Viridiplantae</taxon>
        <taxon>Streptophyta</taxon>
        <taxon>Embryophyta</taxon>
        <taxon>Tracheophyta</taxon>
        <taxon>Spermatophyta</taxon>
        <taxon>Magnoliopsida</taxon>
        <taxon>eudicotyledons</taxon>
        <taxon>Gunneridae</taxon>
        <taxon>Pentapetalae</taxon>
        <taxon>rosids</taxon>
        <taxon>fabids</taxon>
        <taxon>Fabales</taxon>
        <taxon>Fabaceae</taxon>
        <taxon>Caesalpinioideae</taxon>
        <taxon>Cassia clade</taxon>
        <taxon>Senna</taxon>
    </lineage>
</organism>